<comment type="subcellular location">
    <subcellularLocation>
        <location evidence="10">Cytoplasm</location>
    </subcellularLocation>
</comment>
<sequence length="347" mass="37175">MTTKNELGPIMLDVVGTTLDGDDIRRLDHPLTGGVILFARNYQNRQQLTQLTAAIHAARPGLLIAVDHEGGRVQRFKTDGFTRLPAMRKLGQLWDRDVLAATKAATDVGYVLATELRACGVDLSFTPVLDLDYGESSVIGDRAFHRDARVVSLLAKSLNHGLALGGMANCGKHFPGHGFVQADSHVAIPVDQRTLKAILADDAAPYDWLGMSLAAVMPAHVIYPKVDQHPAGFSKKWLSMLRKEFGFDGVIFSDDLSMEGASVAGSVIDGAQAALSAGCDMVLICNAPDKADQLLAGLRPDSGVAARLSAARINALLPQSIPLTWDMLQEEARYKAAKQVAEALAVT</sequence>
<keyword evidence="5 10" id="KW-0133">Cell shape</keyword>
<dbReference type="PANTHER" id="PTHR30480">
    <property type="entry name" value="BETA-HEXOSAMINIDASE-RELATED"/>
    <property type="match status" value="1"/>
</dbReference>
<dbReference type="GO" id="GO:0004563">
    <property type="term" value="F:beta-N-acetylhexosaminidase activity"/>
    <property type="evidence" value="ECO:0007669"/>
    <property type="project" value="UniProtKB-EC"/>
</dbReference>
<feature type="binding site" evidence="10">
    <location>
        <position position="75"/>
    </location>
    <ligand>
        <name>substrate</name>
    </ligand>
</feature>
<name>A0ABV7F7R7_9BURK</name>
<comment type="catalytic activity">
    <reaction evidence="1 10">
        <text>Hydrolysis of terminal non-reducing N-acetyl-D-hexosamine residues in N-acetyl-beta-D-hexosaminides.</text>
        <dbReference type="EC" id="3.2.1.52"/>
    </reaction>
</comment>
<feature type="active site" description="Proton donor/acceptor" evidence="10">
    <location>
        <position position="185"/>
    </location>
</feature>
<comment type="caution">
    <text evidence="12">The sequence shown here is derived from an EMBL/GenBank/DDBJ whole genome shotgun (WGS) entry which is preliminary data.</text>
</comment>
<dbReference type="InterPro" id="IPR001764">
    <property type="entry name" value="Glyco_hydro_3_N"/>
</dbReference>
<dbReference type="InterPro" id="IPR017853">
    <property type="entry name" value="GH"/>
</dbReference>
<keyword evidence="9 10" id="KW-0961">Cell wall biogenesis/degradation</keyword>
<dbReference type="InterPro" id="IPR022956">
    <property type="entry name" value="Beta_hexosaminidase_bac"/>
</dbReference>
<comment type="similarity">
    <text evidence="10">Belongs to the glycosyl hydrolase 3 family. NagZ subfamily.</text>
</comment>
<dbReference type="EC" id="3.2.1.52" evidence="10"/>
<dbReference type="RefSeq" id="WP_390324383.1">
    <property type="nucleotide sequence ID" value="NZ_JBHRTP010000101.1"/>
</dbReference>
<evidence type="ECO:0000256" key="10">
    <source>
        <dbReference type="HAMAP-Rule" id="MF_00364"/>
    </source>
</evidence>
<keyword evidence="2 10" id="KW-0963">Cytoplasm</keyword>
<feature type="domain" description="Glycoside hydrolase family 3 N-terminal" evidence="11">
    <location>
        <begin position="25"/>
        <end position="290"/>
    </location>
</feature>
<evidence type="ECO:0000259" key="11">
    <source>
        <dbReference type="Pfam" id="PF00933"/>
    </source>
</evidence>
<protein>
    <recommendedName>
        <fullName evidence="10">Beta-hexosaminidase</fullName>
        <ecNumber evidence="10">3.2.1.52</ecNumber>
    </recommendedName>
    <alternativeName>
        <fullName evidence="10">Beta-N-acetylhexosaminidase</fullName>
    </alternativeName>
    <alternativeName>
        <fullName evidence="10">N-acetyl-beta-glucosaminidase</fullName>
    </alternativeName>
</protein>
<dbReference type="Gene3D" id="3.20.20.300">
    <property type="entry name" value="Glycoside hydrolase, family 3, N-terminal domain"/>
    <property type="match status" value="1"/>
</dbReference>
<dbReference type="PROSITE" id="PS00775">
    <property type="entry name" value="GLYCOSYL_HYDROL_F3"/>
    <property type="match status" value="1"/>
</dbReference>
<evidence type="ECO:0000313" key="13">
    <source>
        <dbReference type="Proteomes" id="UP001595530"/>
    </source>
</evidence>
<evidence type="ECO:0000256" key="1">
    <source>
        <dbReference type="ARBA" id="ARBA00001231"/>
    </source>
</evidence>
<feature type="active site" description="Nucleophile" evidence="10">
    <location>
        <position position="254"/>
    </location>
</feature>
<evidence type="ECO:0000256" key="7">
    <source>
        <dbReference type="ARBA" id="ARBA00023295"/>
    </source>
</evidence>
<evidence type="ECO:0000256" key="5">
    <source>
        <dbReference type="ARBA" id="ARBA00022960"/>
    </source>
</evidence>
<organism evidence="12 13">
    <name type="scientific">Undibacterium arcticum</name>
    <dbReference type="NCBI Taxonomy" id="1762892"/>
    <lineage>
        <taxon>Bacteria</taxon>
        <taxon>Pseudomonadati</taxon>
        <taxon>Pseudomonadota</taxon>
        <taxon>Betaproteobacteria</taxon>
        <taxon>Burkholderiales</taxon>
        <taxon>Oxalobacteraceae</taxon>
        <taxon>Undibacterium</taxon>
    </lineage>
</organism>
<feature type="binding site" evidence="10">
    <location>
        <begin position="172"/>
        <end position="173"/>
    </location>
    <ligand>
        <name>substrate</name>
    </ligand>
</feature>
<accession>A0ABV7F7R7</accession>
<keyword evidence="3 10" id="KW-0132">Cell division</keyword>
<dbReference type="HAMAP" id="MF_00364">
    <property type="entry name" value="NagZ"/>
    <property type="match status" value="1"/>
</dbReference>
<keyword evidence="4 10" id="KW-0378">Hydrolase</keyword>
<dbReference type="Pfam" id="PF00933">
    <property type="entry name" value="Glyco_hydro_3"/>
    <property type="match status" value="1"/>
</dbReference>
<feature type="binding site" evidence="10">
    <location>
        <position position="142"/>
    </location>
    <ligand>
        <name>substrate</name>
    </ligand>
</feature>
<evidence type="ECO:0000313" key="12">
    <source>
        <dbReference type="EMBL" id="MFC3111158.1"/>
    </source>
</evidence>
<evidence type="ECO:0000256" key="3">
    <source>
        <dbReference type="ARBA" id="ARBA00022618"/>
    </source>
</evidence>
<evidence type="ECO:0000256" key="9">
    <source>
        <dbReference type="ARBA" id="ARBA00023316"/>
    </source>
</evidence>
<comment type="function">
    <text evidence="10">Plays a role in peptidoglycan recycling by cleaving the terminal beta-1,4-linked N-acetylglucosamine (GlcNAc) from peptide-linked peptidoglycan fragments, giving rise to free GlcNAc, anhydro-N-acetylmuramic acid and anhydro-N-acetylmuramic acid-linked peptides.</text>
</comment>
<reference evidence="13" key="1">
    <citation type="journal article" date="2019" name="Int. J. Syst. Evol. Microbiol.">
        <title>The Global Catalogue of Microorganisms (GCM) 10K type strain sequencing project: providing services to taxonomists for standard genome sequencing and annotation.</title>
        <authorList>
            <consortium name="The Broad Institute Genomics Platform"/>
            <consortium name="The Broad Institute Genome Sequencing Center for Infectious Disease"/>
            <person name="Wu L."/>
            <person name="Ma J."/>
        </authorList>
    </citation>
    <scope>NUCLEOTIDE SEQUENCE [LARGE SCALE GENOMIC DNA]</scope>
    <source>
        <strain evidence="13">KCTC 42986</strain>
    </source>
</reference>
<evidence type="ECO:0000256" key="4">
    <source>
        <dbReference type="ARBA" id="ARBA00022801"/>
    </source>
</evidence>
<keyword evidence="7 10" id="KW-0326">Glycosidase</keyword>
<dbReference type="InterPro" id="IPR036962">
    <property type="entry name" value="Glyco_hydro_3_N_sf"/>
</dbReference>
<feature type="site" description="Important for catalytic activity" evidence="10">
    <location>
        <position position="183"/>
    </location>
</feature>
<evidence type="ECO:0000256" key="2">
    <source>
        <dbReference type="ARBA" id="ARBA00022490"/>
    </source>
</evidence>
<dbReference type="InterPro" id="IPR019800">
    <property type="entry name" value="Glyco_hydro_3_AS"/>
</dbReference>
<evidence type="ECO:0000256" key="6">
    <source>
        <dbReference type="ARBA" id="ARBA00022984"/>
    </source>
</evidence>
<comment type="pathway">
    <text evidence="10">Cell wall biogenesis; peptidoglycan recycling.</text>
</comment>
<dbReference type="Proteomes" id="UP001595530">
    <property type="component" value="Unassembled WGS sequence"/>
</dbReference>
<evidence type="ECO:0000256" key="8">
    <source>
        <dbReference type="ARBA" id="ARBA00023306"/>
    </source>
</evidence>
<keyword evidence="13" id="KW-1185">Reference proteome</keyword>
<dbReference type="InterPro" id="IPR050226">
    <property type="entry name" value="NagZ_Beta-hexosaminidase"/>
</dbReference>
<proteinExistence type="inferred from homology"/>
<dbReference type="SUPFAM" id="SSF51445">
    <property type="entry name" value="(Trans)glycosidases"/>
    <property type="match status" value="1"/>
</dbReference>
<keyword evidence="8 10" id="KW-0131">Cell cycle</keyword>
<gene>
    <name evidence="10 12" type="primary">nagZ</name>
    <name evidence="12" type="ORF">ACFOFO_24930</name>
</gene>
<dbReference type="NCBIfam" id="NF003740">
    <property type="entry name" value="PRK05337.1"/>
    <property type="match status" value="1"/>
</dbReference>
<dbReference type="EMBL" id="JBHRTP010000101">
    <property type="protein sequence ID" value="MFC3111158.1"/>
    <property type="molecule type" value="Genomic_DNA"/>
</dbReference>
<feature type="binding site" evidence="10">
    <location>
        <position position="67"/>
    </location>
    <ligand>
        <name>substrate</name>
    </ligand>
</feature>
<keyword evidence="6 10" id="KW-0573">Peptidoglycan synthesis</keyword>
<dbReference type="PANTHER" id="PTHR30480:SF13">
    <property type="entry name" value="BETA-HEXOSAMINIDASE"/>
    <property type="match status" value="1"/>
</dbReference>